<evidence type="ECO:0000256" key="2">
    <source>
        <dbReference type="ARBA" id="ARBA00022692"/>
    </source>
</evidence>
<sequence>MKKIFEIYLRDLKNILTIKSAFIIIGGLCLIPSLYAWVNIEACWNPYSNTGNIPVAIVNQDEGTSVDGKFINVGDEIVKELKKNKDIGWQFVDEWQGNYQLNEGKFYALIEIPPDFSKDLSTLTTKDPQKPNIIYKANEKVNAIATKITDVAKNKLVEEIKANFVDTLNKEAFSFLSTLGVKLEDNKPQIIELKNALDSTYNNLEKINNYVKEANSHANTLKKYLNNTKGNLPQIKKEINSLQDVVKNSKNLVLVTKDSVNNASENMNNNMNTINNINTKLQNEIDNLKNINDGSSIENVENTIESVLKLISTMENTIDKVISDLENINSKHESSKTQNIIDSLNTLKTILSSEKDKLSELKSVIESGGTKEQIDEQLNSLSELENSFNNKLNLTNTIFTSDVSNVLDSVGDAMISSSSDINNILESINVIIPQIDALSTYGISSSDVFVKQAGNISKELNKFEDDLDKLVEKTKILTDKNLDKLISILDKNSKEIASFISSPVNVKTEELYKAGIFGVALMPFYSVLAIWVGALLSTSLLTTECEELAGEKTNLVQKHFGKMLTFMTVSLIQSLIIATGNIFIFDKPVSIPLMYLFTIVSSILFTTIIFTLVSLFGNLGKAIAIVIMVFQIAGSGGIYPIQTNPKIFEILQPYWPFTYAIDGFREAIAGPSMSAVYYDLSMLAIFFVIFISLVIFKKTFHNITEFMNDKFKESGL</sequence>
<feature type="transmembrane region" description="Helical" evidence="6">
    <location>
        <begin position="21"/>
        <end position="38"/>
    </location>
</feature>
<evidence type="ECO:0000256" key="1">
    <source>
        <dbReference type="ARBA" id="ARBA00004141"/>
    </source>
</evidence>
<feature type="transmembrane region" description="Helical" evidence="6">
    <location>
        <begin position="516"/>
        <end position="542"/>
    </location>
</feature>
<evidence type="ECO:0000256" key="5">
    <source>
        <dbReference type="SAM" id="Coils"/>
    </source>
</evidence>
<dbReference type="PANTHER" id="PTHR43077">
    <property type="entry name" value="TRANSPORT PERMEASE YVFS-RELATED"/>
    <property type="match status" value="1"/>
</dbReference>
<evidence type="ECO:0000256" key="6">
    <source>
        <dbReference type="SAM" id="Phobius"/>
    </source>
</evidence>
<dbReference type="EMBL" id="LN650648">
    <property type="protein sequence ID" value="CEI72346.1"/>
    <property type="molecule type" value="Genomic_DNA"/>
</dbReference>
<dbReference type="InterPro" id="IPR051328">
    <property type="entry name" value="T7SS_ABC-Transporter"/>
</dbReference>
<gene>
    <name evidence="8" type="ORF">FRIFI_0802</name>
</gene>
<dbReference type="InterPro" id="IPR013525">
    <property type="entry name" value="ABC2_TM"/>
</dbReference>
<dbReference type="NCBIfam" id="TIGR03061">
    <property type="entry name" value="pip_yhgE_Nterm"/>
    <property type="match status" value="1"/>
</dbReference>
<dbReference type="RefSeq" id="WP_166505056.1">
    <property type="nucleotide sequence ID" value="NZ_LN650648.1"/>
</dbReference>
<feature type="transmembrane region" description="Helical" evidence="6">
    <location>
        <begin position="591"/>
        <end position="615"/>
    </location>
</feature>
<dbReference type="AlphaFoldDB" id="A0A2P2BPS5"/>
<feature type="coiled-coil region" evidence="5">
    <location>
        <begin position="264"/>
        <end position="331"/>
    </location>
</feature>
<accession>A0A2P2BPS5</accession>
<dbReference type="PANTHER" id="PTHR43077:SF10">
    <property type="entry name" value="TRANSPORT PERMEASE PROTEIN"/>
    <property type="match status" value="1"/>
</dbReference>
<proteinExistence type="predicted"/>
<dbReference type="GO" id="GO:0140359">
    <property type="term" value="F:ABC-type transporter activity"/>
    <property type="evidence" value="ECO:0007669"/>
    <property type="project" value="InterPro"/>
</dbReference>
<dbReference type="KEGG" id="rhom:FRIFI_0802"/>
<protein>
    <submittedName>
        <fullName evidence="8">Phage infection protein</fullName>
    </submittedName>
</protein>
<reference evidence="8 9" key="1">
    <citation type="submission" date="2014-09" db="EMBL/GenBank/DDBJ databases">
        <authorList>
            <person name="Hornung B.V."/>
        </authorList>
    </citation>
    <scope>NUCLEOTIDE SEQUENCE [LARGE SCALE GENOMIC DNA]</scope>
    <source>
        <strain evidence="8 9">FRIFI</strain>
    </source>
</reference>
<feature type="coiled-coil region" evidence="5">
    <location>
        <begin position="453"/>
        <end position="480"/>
    </location>
</feature>
<evidence type="ECO:0000313" key="8">
    <source>
        <dbReference type="EMBL" id="CEI72346.1"/>
    </source>
</evidence>
<feature type="transmembrane region" description="Helical" evidence="6">
    <location>
        <begin position="622"/>
        <end position="641"/>
    </location>
</feature>
<name>A0A2P2BPS5_9FIRM</name>
<evidence type="ECO:0000256" key="4">
    <source>
        <dbReference type="ARBA" id="ARBA00023136"/>
    </source>
</evidence>
<feature type="domain" description="ABC-2 type transporter transmembrane" evidence="7">
    <location>
        <begin position="336"/>
        <end position="695"/>
    </location>
</feature>
<dbReference type="Proteomes" id="UP000245695">
    <property type="component" value="Chromosome 1"/>
</dbReference>
<evidence type="ECO:0000259" key="7">
    <source>
        <dbReference type="Pfam" id="PF12698"/>
    </source>
</evidence>
<evidence type="ECO:0000313" key="9">
    <source>
        <dbReference type="Proteomes" id="UP000245695"/>
    </source>
</evidence>
<dbReference type="Pfam" id="PF12698">
    <property type="entry name" value="ABC2_membrane_3"/>
    <property type="match status" value="1"/>
</dbReference>
<organism evidence="8 9">
    <name type="scientific">Romboutsia hominis</name>
    <dbReference type="NCBI Taxonomy" id="1507512"/>
    <lineage>
        <taxon>Bacteria</taxon>
        <taxon>Bacillati</taxon>
        <taxon>Bacillota</taxon>
        <taxon>Clostridia</taxon>
        <taxon>Peptostreptococcales</taxon>
        <taxon>Peptostreptococcaceae</taxon>
        <taxon>Romboutsia</taxon>
    </lineage>
</organism>
<feature type="transmembrane region" description="Helical" evidence="6">
    <location>
        <begin position="563"/>
        <end position="585"/>
    </location>
</feature>
<keyword evidence="2 6" id="KW-0812">Transmembrane</keyword>
<keyword evidence="9" id="KW-1185">Reference proteome</keyword>
<evidence type="ECO:0000256" key="3">
    <source>
        <dbReference type="ARBA" id="ARBA00022989"/>
    </source>
</evidence>
<dbReference type="InterPro" id="IPR017501">
    <property type="entry name" value="Phage_infect_YhgE_C"/>
</dbReference>
<comment type="subcellular location">
    <subcellularLocation>
        <location evidence="1">Membrane</location>
        <topology evidence="1">Multi-pass membrane protein</topology>
    </subcellularLocation>
</comment>
<dbReference type="InterPro" id="IPR017500">
    <property type="entry name" value="Phage_infect_YhgE_N"/>
</dbReference>
<feature type="transmembrane region" description="Helical" evidence="6">
    <location>
        <begin position="675"/>
        <end position="696"/>
    </location>
</feature>
<dbReference type="NCBIfam" id="TIGR03062">
    <property type="entry name" value="pip_yhgE_Cterm"/>
    <property type="match status" value="1"/>
</dbReference>
<keyword evidence="3 6" id="KW-1133">Transmembrane helix</keyword>
<dbReference type="Gene3D" id="3.40.1710.10">
    <property type="entry name" value="abc type-2 transporter like domain"/>
    <property type="match status" value="1"/>
</dbReference>
<dbReference type="GO" id="GO:0016020">
    <property type="term" value="C:membrane"/>
    <property type="evidence" value="ECO:0007669"/>
    <property type="project" value="UniProtKB-SubCell"/>
</dbReference>
<keyword evidence="4 6" id="KW-0472">Membrane</keyword>
<keyword evidence="5" id="KW-0175">Coiled coil</keyword>